<gene>
    <name evidence="1" type="ORF">IU449_21005</name>
</gene>
<sequence>MTESLRVHPVHEQYEFAEMRAAEKVEFARKRAIAARTVAGHAQNADDCLSLLSMLGLDAQAGKLVGRA</sequence>
<comment type="caution">
    <text evidence="1">The sequence shown here is derived from an EMBL/GenBank/DDBJ whole genome shotgun (WGS) entry which is preliminary data.</text>
</comment>
<accession>A0ABS0DEV3</accession>
<reference evidence="1 2" key="1">
    <citation type="submission" date="2020-10" db="EMBL/GenBank/DDBJ databases">
        <title>Identification of Nocardia species via Next-generation sequencing and recognition of intraspecies genetic diversity.</title>
        <authorList>
            <person name="Li P."/>
            <person name="Li P."/>
            <person name="Lu B."/>
        </authorList>
    </citation>
    <scope>NUCLEOTIDE SEQUENCE [LARGE SCALE GENOMIC DNA]</scope>
    <source>
        <strain evidence="1 2">BJ06-0143</strain>
    </source>
</reference>
<proteinExistence type="predicted"/>
<dbReference type="EMBL" id="JADLQN010000004">
    <property type="protein sequence ID" value="MBF6356992.1"/>
    <property type="molecule type" value="Genomic_DNA"/>
</dbReference>
<keyword evidence="2" id="KW-1185">Reference proteome</keyword>
<evidence type="ECO:0000313" key="2">
    <source>
        <dbReference type="Proteomes" id="UP000707731"/>
    </source>
</evidence>
<organism evidence="1 2">
    <name type="scientific">Nocardia higoensis</name>
    <dbReference type="NCBI Taxonomy" id="228599"/>
    <lineage>
        <taxon>Bacteria</taxon>
        <taxon>Bacillati</taxon>
        <taxon>Actinomycetota</taxon>
        <taxon>Actinomycetes</taxon>
        <taxon>Mycobacteriales</taxon>
        <taxon>Nocardiaceae</taxon>
        <taxon>Nocardia</taxon>
    </lineage>
</organism>
<name>A0ABS0DEV3_9NOCA</name>
<dbReference type="Proteomes" id="UP000707731">
    <property type="component" value="Unassembled WGS sequence"/>
</dbReference>
<evidence type="ECO:0000313" key="1">
    <source>
        <dbReference type="EMBL" id="MBF6356992.1"/>
    </source>
</evidence>
<dbReference type="RefSeq" id="WP_195004154.1">
    <property type="nucleotide sequence ID" value="NZ_JADLQN010000004.1"/>
</dbReference>
<protein>
    <submittedName>
        <fullName evidence="1">Uncharacterized protein</fullName>
    </submittedName>
</protein>